<dbReference type="PANTHER" id="PTHR12308">
    <property type="entry name" value="ANOCTAMIN"/>
    <property type="match status" value="1"/>
</dbReference>
<feature type="region of interest" description="Disordered" evidence="7">
    <location>
        <begin position="144"/>
        <end position="170"/>
    </location>
</feature>
<feature type="compositionally biased region" description="Low complexity" evidence="7">
    <location>
        <begin position="763"/>
        <end position="772"/>
    </location>
</feature>
<evidence type="ECO:0000256" key="1">
    <source>
        <dbReference type="ARBA" id="ARBA00004141"/>
    </source>
</evidence>
<dbReference type="GO" id="GO:0005886">
    <property type="term" value="C:plasma membrane"/>
    <property type="evidence" value="ECO:0007669"/>
    <property type="project" value="TreeGrafter"/>
</dbReference>
<evidence type="ECO:0000256" key="4">
    <source>
        <dbReference type="ARBA" id="ARBA00022989"/>
    </source>
</evidence>
<protein>
    <recommendedName>
        <fullName evidence="6">Anoctamin</fullName>
    </recommendedName>
</protein>
<feature type="compositionally biased region" description="Low complexity" evidence="7">
    <location>
        <begin position="1872"/>
        <end position="1884"/>
    </location>
</feature>
<dbReference type="InterPro" id="IPR007632">
    <property type="entry name" value="Anoctamin"/>
</dbReference>
<feature type="region of interest" description="Disordered" evidence="7">
    <location>
        <begin position="1641"/>
        <end position="1726"/>
    </location>
</feature>
<keyword evidence="5 6" id="KW-0472">Membrane</keyword>
<evidence type="ECO:0000256" key="5">
    <source>
        <dbReference type="ARBA" id="ARBA00023136"/>
    </source>
</evidence>
<organism evidence="9 10">
    <name type="scientific">Chloebia gouldiae</name>
    <name type="common">Gouldian finch</name>
    <name type="synonym">Erythrura gouldiae</name>
    <dbReference type="NCBI Taxonomy" id="44316"/>
    <lineage>
        <taxon>Eukaryota</taxon>
        <taxon>Metazoa</taxon>
        <taxon>Chordata</taxon>
        <taxon>Craniata</taxon>
        <taxon>Vertebrata</taxon>
        <taxon>Euteleostomi</taxon>
        <taxon>Archelosauria</taxon>
        <taxon>Archosauria</taxon>
        <taxon>Dinosauria</taxon>
        <taxon>Saurischia</taxon>
        <taxon>Theropoda</taxon>
        <taxon>Coelurosauria</taxon>
        <taxon>Aves</taxon>
        <taxon>Neognathae</taxon>
        <taxon>Neoaves</taxon>
        <taxon>Telluraves</taxon>
        <taxon>Australaves</taxon>
        <taxon>Passeriformes</taxon>
        <taxon>Passeroidea</taxon>
        <taxon>Passeridae</taxon>
        <taxon>Chloebia</taxon>
    </lineage>
</organism>
<feature type="region of interest" description="Disordered" evidence="7">
    <location>
        <begin position="2519"/>
        <end position="2682"/>
    </location>
</feature>
<feature type="compositionally biased region" description="Basic residues" evidence="7">
    <location>
        <begin position="789"/>
        <end position="805"/>
    </location>
</feature>
<feature type="non-terminal residue" evidence="9">
    <location>
        <position position="2916"/>
    </location>
</feature>
<feature type="compositionally biased region" description="Basic and acidic residues" evidence="7">
    <location>
        <begin position="2483"/>
        <end position="2502"/>
    </location>
</feature>
<feature type="compositionally biased region" description="Low complexity" evidence="7">
    <location>
        <begin position="1706"/>
        <end position="1715"/>
    </location>
</feature>
<feature type="compositionally biased region" description="Pro residues" evidence="7">
    <location>
        <begin position="1976"/>
        <end position="1986"/>
    </location>
</feature>
<feature type="compositionally biased region" description="Polar residues" evidence="7">
    <location>
        <begin position="731"/>
        <end position="761"/>
    </location>
</feature>
<feature type="compositionally biased region" description="Low complexity" evidence="7">
    <location>
        <begin position="2607"/>
        <end position="2616"/>
    </location>
</feature>
<keyword evidence="3 6" id="KW-0812">Transmembrane</keyword>
<dbReference type="EMBL" id="QUSF01001043">
    <property type="protein sequence ID" value="RLV71520.1"/>
    <property type="molecule type" value="Genomic_DNA"/>
</dbReference>
<name>A0A3L8QVS7_CHLGU</name>
<feature type="region of interest" description="Disordered" evidence="7">
    <location>
        <begin position="2742"/>
        <end position="2840"/>
    </location>
</feature>
<keyword evidence="10" id="KW-1185">Reference proteome</keyword>
<dbReference type="PANTHER" id="PTHR12308:SF51">
    <property type="entry name" value="ANOCTAMIN-8"/>
    <property type="match status" value="1"/>
</dbReference>
<feature type="compositionally biased region" description="Gly residues" evidence="7">
    <location>
        <begin position="1303"/>
        <end position="1320"/>
    </location>
</feature>
<feature type="region of interest" description="Disordered" evidence="7">
    <location>
        <begin position="2483"/>
        <end position="2504"/>
    </location>
</feature>
<feature type="compositionally biased region" description="Gly residues" evidence="7">
    <location>
        <begin position="1862"/>
        <end position="1871"/>
    </location>
</feature>
<evidence type="ECO:0000256" key="7">
    <source>
        <dbReference type="SAM" id="MobiDB-lite"/>
    </source>
</evidence>
<feature type="region of interest" description="Disordered" evidence="7">
    <location>
        <begin position="559"/>
        <end position="607"/>
    </location>
</feature>
<feature type="compositionally biased region" description="Basic and acidic residues" evidence="7">
    <location>
        <begin position="1663"/>
        <end position="1690"/>
    </location>
</feature>
<evidence type="ECO:0000256" key="3">
    <source>
        <dbReference type="ARBA" id="ARBA00022692"/>
    </source>
</evidence>
<feature type="region of interest" description="Disordered" evidence="7">
    <location>
        <begin position="1037"/>
        <end position="1087"/>
    </location>
</feature>
<feature type="compositionally biased region" description="Pro residues" evidence="7">
    <location>
        <begin position="707"/>
        <end position="726"/>
    </location>
</feature>
<dbReference type="OrthoDB" id="296386at2759"/>
<feature type="compositionally biased region" description="Low complexity" evidence="7">
    <location>
        <begin position="2068"/>
        <end position="2081"/>
    </location>
</feature>
<feature type="region of interest" description="Disordered" evidence="7">
    <location>
        <begin position="2861"/>
        <end position="2891"/>
    </location>
</feature>
<feature type="transmembrane region" description="Helical" evidence="6">
    <location>
        <begin position="6"/>
        <end position="26"/>
    </location>
</feature>
<feature type="region of interest" description="Disordered" evidence="7">
    <location>
        <begin position="696"/>
        <end position="880"/>
    </location>
</feature>
<evidence type="ECO:0000313" key="9">
    <source>
        <dbReference type="EMBL" id="RLV71520.1"/>
    </source>
</evidence>
<feature type="transmembrane region" description="Helical" evidence="6">
    <location>
        <begin position="321"/>
        <end position="352"/>
    </location>
</feature>
<feature type="region of interest" description="Disordered" evidence="7">
    <location>
        <begin position="2061"/>
        <end position="2154"/>
    </location>
</feature>
<evidence type="ECO:0000313" key="10">
    <source>
        <dbReference type="Proteomes" id="UP000276834"/>
    </source>
</evidence>
<dbReference type="Pfam" id="PF04547">
    <property type="entry name" value="Anoctamin"/>
    <property type="match status" value="3"/>
</dbReference>
<dbReference type="GO" id="GO:0005254">
    <property type="term" value="F:chloride channel activity"/>
    <property type="evidence" value="ECO:0007669"/>
    <property type="project" value="TreeGrafter"/>
</dbReference>
<comment type="similarity">
    <text evidence="2 6">Belongs to the anoctamin family.</text>
</comment>
<comment type="caution">
    <text evidence="9">The sequence shown here is derived from an EMBL/GenBank/DDBJ whole genome shotgun (WGS) entry which is preliminary data.</text>
</comment>
<sequence>MYFAWLGFYTSAMVYPAVFGSILYTFTDSDQVGPLGSRGAPNLPGGFPSPLGVPIPSWGSHPSSWGFPPSLRDPLPLPPTFPSIPPFPAIPSGLGGTPNPPGLDGTGPAATSQDISCVVFAIFNVVWATLFLEEWKRRGAEFAYNPWRSPGPNSGSDSGTGVPALGRAPIPRGDPNPWGILSLLGGSHPFGGSHSFWGSHSLGVSQSTRGSHSMRGFRPFWGIPSLLGDPIPSGYPIPRGLSCPPGLGGRRWLGGATGRVPQGTKRISPVTSAEEFYYPPWKRLLFQSLVSLPVCLACLTLVFLLMLGCFQLQVWPLWPGLALGTVTVALGTVTVVLGTVTVALGTVTVALGTVTVALGTVTAALLLLLVLVLILFLILTLIVSLSLSLCLSVSLSLSLSHPCPCPCPIPVPVPVPVPSLSLSLSLSHPCPCPCPCPCPIPVPTGLPRILRFLPKIILAVIVTACDELYKKVALWLNDMGALGTPGWPWGGPGTPRAPLTPPKHLIIKIVLVRGHGDTGGDWEHWGDWGDWGHGVHGGQWGDWGHWGDTGGLERGHRGHWGGLEGDRGNPRGPAEVTDGAGAVTEGTPRGHRGDRAATPLSPPVPVRDPAGVAGVPRVSPTPLHHHHRHRRIPLGVPRRVPTVARLTAPGAAHGHVSVSLWCPCGVPVVSLCGVAVSVSLCVPSAAPAHPVPVAEPRAAAPGGSAPLHPPPPPPLPHLPQAPPAPLLDPGSIQSRSAGTARDSQGTTRGQLGTARDSQGTARGQPGDCQGQPGDAGGTQVSPAPPGVPTRHRGVSHGRGSQHRGHCGGGREGWGHRGDTAGTAERSRDSTGTSRDIVGTAERSRDSTRRAGTARADQEPRGAGPWGHPPRAGGGGGGGCDTVATVSPQMLATLLITRQFLQNVREVSQPHLYRRLRRGDLGVRSLRQLARALLCLLAPRRPPQAPPEAPRGEKKCLNGGCGVPEEEEEEEEERRGSDSEEESALDCGLKLKKVSFIERGERRAEPAGPEDEPFLEEGSPTMVEKGMDPAAVFELCEEEEEAEAQPGSPGRAAEPAVLARRRRREEEEGEEEGRKRNRASWIDPPEEDYSTQLTQAEVESCMKKYEVGGFCPLCPQTCWVPKVFLGLSEVSLWPSGPPRCPRGLWGPWGVPVATRMPKVSHGLPEVSLWLVATVKCPWTWWPPRPRVSRGLPEVSPWLVASRSVPSRGVPAGPTLEPLPTLAVAPLSPQDTFQDYQEMFIQFGYVVLFSSAFPLAAACALLNNVIEIRSDAFKLCTGLQRPFGQRVASIGQWQVGTWDRDTGTGTRGQGHGDTAGTGIRGQGHGDRDTGTQQGQGHGDRDMGTGTRRQAHGDTAVMEAMGVLAIVVNCYLLAQCGQLRRLCPWLSPEGAIVPARRGWGPPGVWGPQLGRRDWGHSRGLGSHLGRGDWGLVGLGSPRDGNVRFWEGKDGILGRKGGISGMPGMLRCVPCSPFPCPCPQHFALLLKYVIQVAIPDIPAWVAEEMAKLEYQRREAFKVGPAGTASPGVPKVSPGDHWAPQGVPMPGVPLMSLGCVPSLCHARCPLSVPSLSPPPPRPVPPPRSPPRPLPVPSLCRARCPLSVPPCAMPGVPSLFPPCPSLCHARCPLPVPSLSLPVPCPVSPRCPRRCPQKHERQAQHHFQQQQRRKREEEERQRHAELQARRDRDPGRDEATKAEATGQDPAHDKGQAKGKSSGGSSAHGPDKPKRPSSLLATNNVMKLKQIIPLQGKFLSGGTAAAGTAAARSPQSPTGNENKLPGFLSFKFLKSPETKRDAGTEKVQSPTKPFNPGKLFNFGKSEGLGGNGGAAGAAPQPRAGPSADAAPGKGAGGSGEPGGGGGRRCPALTGGSGGSGGAGWARRAAVPARAAGEPGGGGGGRRCPVLSGAPAVPAVPGAARSLLRAAVAVGSLSPPLARGAAPVPAAAGAALRSGALCCVPPCPAGPPGCVPPCPPGPPGCVPPGFPRPPPPPRGPRGDSGRGLRAARRRTPGTGGTARVIPARLQHPGFWSIPLSRFFGASQTLPHSRLTPETPRSSLWVLRETHPAPGIPGIPGIPGTSPIQPCLSPAPSAPPPGSRIPNPGDPSQEFPSREWGAVSCTKSQPRSRRRCRFSLKNPKSQRDIPGSSSEFPGILRNEGTRGGTVGEGVGAASLLPREGIPGFPGSAFPGGSLLGMRSLLSLLRFAGWWHLGTSIPKGKNLGKEENKLGKGRGVGWSQNPWNFKESMEFGGLGFFFWEAGSQIEAIFQSNKGGKIRDFPVGSGREIWEREMEIWELGMEFGKVGMELWGWGWGFGKEIWEFGTDIWERGCRRIPIPPTCPGTSRRANPGKRSPGSVGNSGKPRPQNSRRLRLLFPPSSQGIFPLCPSQKNPGNGFDPISLWSGEFPEGKAPNPGNFLSLSQKKSLEFRRREKFGNGFSFFSLEWEFCGNSRKGGEGGFWVEMEGFEGKIPELPGNPGIWALQDTENPGMRERRELGKTNKPGKSQDLRHSGLDFPRNFPDFLNGIKGEVGRAPGIPGKAGNELEERGKGDPKSRDVGNLGWGHDSLWGSRRNPWMRTPNPGIPNPERHPDLPAISNPELRPIPNSPRNSPLPLFPGSGKSSGNSSRKCQLFNEPRDPPSSPGNPEFRPDPRPAPPELLVEFWPFPGWNSEGGSGISREKEGTFPESEPGIGFGNLLEISQWNSRRKKGRDSRGKGLPMEKQLEFWDHLLLGRGSPGMSRLRVCSSGKGLRIPGIRLLPNSSRDSPNSSPDPPIPAGILPDPEPDPEPLPAPFPGNSQEKLGFKDPQGGGKKKSSSPRKKSRDANSQGWAPAMMGAREGVGNSLEKRERPHKSWLGWEYPKDSWEFLQGEGRGKKNSWNFTGRGCGESWGKKRGFGKGDPEKIIPRKVDFWERALPGRSQEQIPGI</sequence>
<comment type="caution">
    <text evidence="6">Lacks conserved residue(s) required for the propagation of feature annotation.</text>
</comment>
<evidence type="ECO:0000259" key="8">
    <source>
        <dbReference type="Pfam" id="PF04547"/>
    </source>
</evidence>
<reference evidence="9 10" key="1">
    <citation type="journal article" date="2018" name="Proc. R. Soc. B">
        <title>A non-coding region near Follistatin controls head colour polymorphism in the Gouldian finch.</title>
        <authorList>
            <person name="Toomey M.B."/>
            <person name="Marques C.I."/>
            <person name="Andrade P."/>
            <person name="Araujo P.M."/>
            <person name="Sabatino S."/>
            <person name="Gazda M.A."/>
            <person name="Afonso S."/>
            <person name="Lopes R.J."/>
            <person name="Corbo J.C."/>
            <person name="Carneiro M."/>
        </authorList>
    </citation>
    <scope>NUCLEOTIDE SEQUENCE [LARGE SCALE GENOMIC DNA]</scope>
    <source>
        <strain evidence="9">Red01</strain>
        <tissue evidence="9">Muscle</tissue>
    </source>
</reference>
<evidence type="ECO:0000256" key="6">
    <source>
        <dbReference type="RuleBase" id="RU280814"/>
    </source>
</evidence>
<comment type="subcellular location">
    <subcellularLocation>
        <location evidence="1 6">Membrane</location>
        <topology evidence="1 6">Multi-pass membrane protein</topology>
    </subcellularLocation>
</comment>
<feature type="domain" description="Anoctamin transmembrane" evidence="8">
    <location>
        <begin position="265"/>
        <end position="479"/>
    </location>
</feature>
<feature type="region of interest" description="Disordered" evidence="7">
    <location>
        <begin position="2327"/>
        <end position="2359"/>
    </location>
</feature>
<dbReference type="InterPro" id="IPR049452">
    <property type="entry name" value="Anoctamin_TM"/>
</dbReference>
<dbReference type="Proteomes" id="UP000276834">
    <property type="component" value="Unassembled WGS sequence"/>
</dbReference>
<gene>
    <name evidence="9" type="ORF">DV515_00017366</name>
</gene>
<feature type="compositionally biased region" description="Basic residues" evidence="7">
    <location>
        <begin position="2800"/>
        <end position="2811"/>
    </location>
</feature>
<accession>A0A3L8QVS7</accession>
<feature type="region of interest" description="Disordered" evidence="7">
    <location>
        <begin position="1785"/>
        <end position="1894"/>
    </location>
</feature>
<feature type="compositionally biased region" description="Low complexity" evidence="7">
    <location>
        <begin position="696"/>
        <end position="706"/>
    </location>
</feature>
<keyword evidence="4 6" id="KW-1133">Transmembrane helix</keyword>
<feature type="compositionally biased region" description="Low complexity" evidence="7">
    <location>
        <begin position="2749"/>
        <end position="2758"/>
    </location>
</feature>
<feature type="compositionally biased region" description="Basic and acidic residues" evidence="7">
    <location>
        <begin position="812"/>
        <end position="828"/>
    </location>
</feature>
<feature type="compositionally biased region" description="Gly residues" evidence="7">
    <location>
        <begin position="1814"/>
        <end position="1823"/>
    </location>
</feature>
<feature type="compositionally biased region" description="Low complexity" evidence="7">
    <location>
        <begin position="1824"/>
        <end position="1840"/>
    </location>
</feature>
<proteinExistence type="inferred from homology"/>
<evidence type="ECO:0000256" key="2">
    <source>
        <dbReference type="ARBA" id="ARBA00009671"/>
    </source>
</evidence>
<feature type="domain" description="Anoctamin transmembrane" evidence="8">
    <location>
        <begin position="1"/>
        <end position="145"/>
    </location>
</feature>
<feature type="region of interest" description="Disordered" evidence="7">
    <location>
        <begin position="1976"/>
        <end position="2010"/>
    </location>
</feature>
<feature type="transmembrane region" description="Helical" evidence="6">
    <location>
        <begin position="364"/>
        <end position="397"/>
    </location>
</feature>
<feature type="domain" description="Anoctamin transmembrane" evidence="8">
    <location>
        <begin position="888"/>
        <end position="1292"/>
    </location>
</feature>
<feature type="region of interest" description="Disordered" evidence="7">
    <location>
        <begin position="1297"/>
        <end position="1346"/>
    </location>
</feature>
<feature type="region of interest" description="Disordered" evidence="7">
    <location>
        <begin position="941"/>
        <end position="984"/>
    </location>
</feature>
<feature type="compositionally biased region" description="Gly residues" evidence="7">
    <location>
        <begin position="1841"/>
        <end position="1855"/>
    </location>
</feature>
<feature type="compositionally biased region" description="Basic and acidic residues" evidence="7">
    <location>
        <begin position="2532"/>
        <end position="2546"/>
    </location>
</feature>
<feature type="transmembrane region" description="Helical" evidence="6">
    <location>
        <begin position="289"/>
        <end position="315"/>
    </location>
</feature>